<name>A0A382IK23_9ZZZZ</name>
<dbReference type="AlphaFoldDB" id="A0A382IK23"/>
<dbReference type="Pfam" id="PF18962">
    <property type="entry name" value="Por_Secre_tail"/>
    <property type="match status" value="1"/>
</dbReference>
<feature type="domain" description="Secretion system C-terminal sorting" evidence="1">
    <location>
        <begin position="296"/>
        <end position="366"/>
    </location>
</feature>
<accession>A0A382IK23</accession>
<gene>
    <name evidence="2" type="ORF">METZ01_LOCUS252539</name>
</gene>
<dbReference type="Gene3D" id="2.60.40.4070">
    <property type="match status" value="1"/>
</dbReference>
<evidence type="ECO:0000259" key="1">
    <source>
        <dbReference type="Pfam" id="PF18962"/>
    </source>
</evidence>
<dbReference type="NCBIfam" id="TIGR04183">
    <property type="entry name" value="Por_Secre_tail"/>
    <property type="match status" value="1"/>
</dbReference>
<dbReference type="InterPro" id="IPR026444">
    <property type="entry name" value="Secre_tail"/>
</dbReference>
<proteinExistence type="predicted"/>
<dbReference type="EMBL" id="UINC01067732">
    <property type="protein sequence ID" value="SVB99685.1"/>
    <property type="molecule type" value="Genomic_DNA"/>
</dbReference>
<organism evidence="2">
    <name type="scientific">marine metagenome</name>
    <dbReference type="NCBI Taxonomy" id="408172"/>
    <lineage>
        <taxon>unclassified sequences</taxon>
        <taxon>metagenomes</taxon>
        <taxon>ecological metagenomes</taxon>
    </lineage>
</organism>
<reference evidence="2" key="1">
    <citation type="submission" date="2018-05" db="EMBL/GenBank/DDBJ databases">
        <authorList>
            <person name="Lanie J.A."/>
            <person name="Ng W.-L."/>
            <person name="Kazmierczak K.M."/>
            <person name="Andrzejewski T.M."/>
            <person name="Davidsen T.M."/>
            <person name="Wayne K.J."/>
            <person name="Tettelin H."/>
            <person name="Glass J.I."/>
            <person name="Rusch D."/>
            <person name="Podicherti R."/>
            <person name="Tsui H.-C.T."/>
            <person name="Winkler M.E."/>
        </authorList>
    </citation>
    <scope>NUCLEOTIDE SEQUENCE</scope>
</reference>
<evidence type="ECO:0000313" key="2">
    <source>
        <dbReference type="EMBL" id="SVB99685.1"/>
    </source>
</evidence>
<sequence length="379" mass="41879">MISFYVLPEDIAVSNVMEDVQNNIITVIGEAISAQYFLDGDYWTGSLMDIDISSGYWLRMADDDTLDGSGYPLNPGRIYNLHSGANLVSFPSTGSVNISAGLPDDIENNVIAVIGEGYSAVNTGGNWGGSLLNFEALHGYWMITNDDISFSFELDEQEFLSRKSNPYKTAEKPLGFDFIQSTQQAFYFVDNIELEDGEIEEGDWLVSYCGNTVTGTRQWLGRTVDIPVMGAEGTLMTAGYCEVDDTPHFKLLKSEGQKLISLYAETPEWQSNGIFFLSGLKESTPIPNEFSMGAAYPNPFNPMTQIGFKIPTESHVEISIFDLRGQKVSTLVNEYTQPGNYSINWDASHFASGVYFVHFTASGGNITPVSQIQKLMLIK</sequence>
<protein>
    <recommendedName>
        <fullName evidence="1">Secretion system C-terminal sorting domain-containing protein</fullName>
    </recommendedName>
</protein>